<protein>
    <submittedName>
        <fullName evidence="1">Uncharacterized protein</fullName>
    </submittedName>
</protein>
<dbReference type="Proteomes" id="UP000070444">
    <property type="component" value="Unassembled WGS sequence"/>
</dbReference>
<dbReference type="EMBL" id="KQ964455">
    <property type="protein sequence ID" value="KXN72321.1"/>
    <property type="molecule type" value="Genomic_DNA"/>
</dbReference>
<keyword evidence="2" id="KW-1185">Reference proteome</keyword>
<accession>A0A137PBL6</accession>
<dbReference type="AlphaFoldDB" id="A0A137PBL6"/>
<gene>
    <name evidence="1" type="ORF">CONCODRAFT_4860</name>
</gene>
<reference evidence="1 2" key="1">
    <citation type="journal article" date="2015" name="Genome Biol. Evol.">
        <title>Phylogenomic analyses indicate that early fungi evolved digesting cell walls of algal ancestors of land plants.</title>
        <authorList>
            <person name="Chang Y."/>
            <person name="Wang S."/>
            <person name="Sekimoto S."/>
            <person name="Aerts A.L."/>
            <person name="Choi C."/>
            <person name="Clum A."/>
            <person name="LaButti K.M."/>
            <person name="Lindquist E.A."/>
            <person name="Yee Ngan C."/>
            <person name="Ohm R.A."/>
            <person name="Salamov A.A."/>
            <person name="Grigoriev I.V."/>
            <person name="Spatafora J.W."/>
            <person name="Berbee M.L."/>
        </authorList>
    </citation>
    <scope>NUCLEOTIDE SEQUENCE [LARGE SCALE GENOMIC DNA]</scope>
    <source>
        <strain evidence="1 2">NRRL 28638</strain>
    </source>
</reference>
<sequence length="270" mass="32430">MGIRADFNLLLHEDIMFRAFFETVIEREPTQEIVDNTADLKLREIYNQYYEELQELQVRERNSEFFDDIVNWNDPNPQIKNDKCEFRRELYSNIIDTVYSLDKSGLRYKNIVYDIYFAVREFKWYSKDYTIYANGRNKRKDEVGINFNQQLDIISHAVYHDVKQPDISSDSFSWNGCLVGNEVAVDISIRWEPSLIKPNRNAESAEDPRFKVIVNAFDYIKVFKIIKESFYRRSYIRQTDYSQLIDYYFSVENVIIFLNRYDNEDGMEIL</sequence>
<name>A0A137PBL6_CONC2</name>
<proteinExistence type="predicted"/>
<evidence type="ECO:0000313" key="1">
    <source>
        <dbReference type="EMBL" id="KXN72321.1"/>
    </source>
</evidence>
<evidence type="ECO:0000313" key="2">
    <source>
        <dbReference type="Proteomes" id="UP000070444"/>
    </source>
</evidence>
<organism evidence="1 2">
    <name type="scientific">Conidiobolus coronatus (strain ATCC 28846 / CBS 209.66 / NRRL 28638)</name>
    <name type="common">Delacroixia coronata</name>
    <dbReference type="NCBI Taxonomy" id="796925"/>
    <lineage>
        <taxon>Eukaryota</taxon>
        <taxon>Fungi</taxon>
        <taxon>Fungi incertae sedis</taxon>
        <taxon>Zoopagomycota</taxon>
        <taxon>Entomophthoromycotina</taxon>
        <taxon>Entomophthoromycetes</taxon>
        <taxon>Entomophthorales</taxon>
        <taxon>Ancylistaceae</taxon>
        <taxon>Conidiobolus</taxon>
    </lineage>
</organism>